<protein>
    <submittedName>
        <fullName evidence="2">Uncharacterized protein</fullName>
    </submittedName>
</protein>
<feature type="compositionally biased region" description="Polar residues" evidence="1">
    <location>
        <begin position="245"/>
        <end position="258"/>
    </location>
</feature>
<organism evidence="2 3">
    <name type="scientific">Armillaria luteobubalina</name>
    <dbReference type="NCBI Taxonomy" id="153913"/>
    <lineage>
        <taxon>Eukaryota</taxon>
        <taxon>Fungi</taxon>
        <taxon>Dikarya</taxon>
        <taxon>Basidiomycota</taxon>
        <taxon>Agaricomycotina</taxon>
        <taxon>Agaricomycetes</taxon>
        <taxon>Agaricomycetidae</taxon>
        <taxon>Agaricales</taxon>
        <taxon>Marasmiineae</taxon>
        <taxon>Physalacriaceae</taxon>
        <taxon>Armillaria</taxon>
    </lineage>
</organism>
<dbReference type="AlphaFoldDB" id="A0AA39ULF2"/>
<evidence type="ECO:0000256" key="1">
    <source>
        <dbReference type="SAM" id="MobiDB-lite"/>
    </source>
</evidence>
<comment type="caution">
    <text evidence="2">The sequence shown here is derived from an EMBL/GenBank/DDBJ whole genome shotgun (WGS) entry which is preliminary data.</text>
</comment>
<dbReference type="Proteomes" id="UP001175228">
    <property type="component" value="Unassembled WGS sequence"/>
</dbReference>
<reference evidence="2" key="1">
    <citation type="submission" date="2023-06" db="EMBL/GenBank/DDBJ databases">
        <authorList>
            <consortium name="Lawrence Berkeley National Laboratory"/>
            <person name="Ahrendt S."/>
            <person name="Sahu N."/>
            <person name="Indic B."/>
            <person name="Wong-Bajracharya J."/>
            <person name="Merenyi Z."/>
            <person name="Ke H.-M."/>
            <person name="Monk M."/>
            <person name="Kocsube S."/>
            <person name="Drula E."/>
            <person name="Lipzen A."/>
            <person name="Balint B."/>
            <person name="Henrissat B."/>
            <person name="Andreopoulos B."/>
            <person name="Martin F.M."/>
            <person name="Harder C.B."/>
            <person name="Rigling D."/>
            <person name="Ford K.L."/>
            <person name="Foster G.D."/>
            <person name="Pangilinan J."/>
            <person name="Papanicolaou A."/>
            <person name="Barry K."/>
            <person name="LaButti K."/>
            <person name="Viragh M."/>
            <person name="Koriabine M."/>
            <person name="Yan M."/>
            <person name="Riley R."/>
            <person name="Champramary S."/>
            <person name="Plett K.L."/>
            <person name="Tsai I.J."/>
            <person name="Slot J."/>
            <person name="Sipos G."/>
            <person name="Plett J."/>
            <person name="Nagy L.G."/>
            <person name="Grigoriev I.V."/>
        </authorList>
    </citation>
    <scope>NUCLEOTIDE SEQUENCE</scope>
    <source>
        <strain evidence="2">HWK02</strain>
    </source>
</reference>
<keyword evidence="3" id="KW-1185">Reference proteome</keyword>
<evidence type="ECO:0000313" key="2">
    <source>
        <dbReference type="EMBL" id="KAK0492853.1"/>
    </source>
</evidence>
<name>A0AA39ULF2_9AGAR</name>
<feature type="region of interest" description="Disordered" evidence="1">
    <location>
        <begin position="211"/>
        <end position="258"/>
    </location>
</feature>
<accession>A0AA39ULF2</accession>
<gene>
    <name evidence="2" type="ORF">EDD18DRAFT_1108465</name>
</gene>
<proteinExistence type="predicted"/>
<evidence type="ECO:0000313" key="3">
    <source>
        <dbReference type="Proteomes" id="UP001175228"/>
    </source>
</evidence>
<dbReference type="EMBL" id="JAUEPU010000027">
    <property type="protein sequence ID" value="KAK0492853.1"/>
    <property type="molecule type" value="Genomic_DNA"/>
</dbReference>
<sequence>MSSHAGDSASELNDSPQRSVPLEHLGPRWYLHKDVSQEWQELELALLRLRQFACSAVSDLDSGRLLYPWLEPMRYGYAGGKCNDRTLGKKIMDSRAMFMLIMAEVAYNAACHHNFWDEVVLPHFGPHMTDLLKETWMAHNREGHGGYQPKDGFECGLERVGLFMDADRCKFASAIAPMIQGHIPLWIKWGMSSGMTHRGLDQYRPSDKEIQEAEQAQVMPTAPQPRPRIAGKSSHHEAPLMPGPSQIQEGGTWGGTKNTQMVEKESDKSHQACLQRKKHAFKQMPPGSKGAAIFRWEHDHEKGYLLCKHVPHRQVEDTWMEFHDTQRCYDGFHNEWDLNRCGGIVLYCYLCGLCNYEVDFYVLFCESFCLRSVMF</sequence>